<sequence length="202" mass="22895">MENHTTTYVRDLSKPNIEDYKKLIDEILNDGKSYNNAIIFHNAGQVGALVNAVKLNRLETWQNYYDLNLFSVALLNSTFLEKCKENIPNIYVINISSLCGHKPFANMALYGSGKAARDLYFSVLATEEPDINILKYCPGPVDTAMFNEVIDNAQNIDLKAQFQEMKSNATVLTTKQTIEKLFEILESGKYKSGDLVDYFDRV</sequence>
<comment type="caution">
    <text evidence="5">The sequence shown here is derived from an EMBL/GenBank/DDBJ whole genome shotgun (WGS) entry which is preliminary data.</text>
</comment>
<dbReference type="GO" id="GO:0004757">
    <property type="term" value="F:sepiapterin reductase (NADP+) activity"/>
    <property type="evidence" value="ECO:0007669"/>
    <property type="project" value="TreeGrafter"/>
</dbReference>
<dbReference type="GO" id="GO:0005737">
    <property type="term" value="C:cytoplasm"/>
    <property type="evidence" value="ECO:0007669"/>
    <property type="project" value="UniProtKB-SubCell"/>
</dbReference>
<comment type="subcellular location">
    <subcellularLocation>
        <location evidence="1">Cytoplasm</location>
    </subcellularLocation>
</comment>
<dbReference type="AlphaFoldDB" id="A0AAW1IRP0"/>
<dbReference type="Pfam" id="PF00106">
    <property type="entry name" value="adh_short"/>
    <property type="match status" value="1"/>
</dbReference>
<keyword evidence="6" id="KW-1185">Reference proteome</keyword>
<dbReference type="PANTHER" id="PTHR44085:SF2">
    <property type="entry name" value="SEPIAPTERIN REDUCTASE"/>
    <property type="match status" value="1"/>
</dbReference>
<evidence type="ECO:0000256" key="2">
    <source>
        <dbReference type="ARBA" id="ARBA00022490"/>
    </source>
</evidence>
<dbReference type="InterPro" id="IPR036291">
    <property type="entry name" value="NAD(P)-bd_dom_sf"/>
</dbReference>
<evidence type="ECO:0000313" key="6">
    <source>
        <dbReference type="Proteomes" id="UP001458880"/>
    </source>
</evidence>
<name>A0AAW1IRP0_POPJA</name>
<keyword evidence="3" id="KW-0521">NADP</keyword>
<dbReference type="GO" id="GO:0006729">
    <property type="term" value="P:tetrahydrobiopterin biosynthetic process"/>
    <property type="evidence" value="ECO:0007669"/>
    <property type="project" value="TreeGrafter"/>
</dbReference>
<evidence type="ECO:0000256" key="1">
    <source>
        <dbReference type="ARBA" id="ARBA00004496"/>
    </source>
</evidence>
<dbReference type="PANTHER" id="PTHR44085">
    <property type="entry name" value="SEPIAPTERIN REDUCTASE"/>
    <property type="match status" value="1"/>
</dbReference>
<evidence type="ECO:0000256" key="4">
    <source>
        <dbReference type="ARBA" id="ARBA00023002"/>
    </source>
</evidence>
<organism evidence="5 6">
    <name type="scientific">Popillia japonica</name>
    <name type="common">Japanese beetle</name>
    <dbReference type="NCBI Taxonomy" id="7064"/>
    <lineage>
        <taxon>Eukaryota</taxon>
        <taxon>Metazoa</taxon>
        <taxon>Ecdysozoa</taxon>
        <taxon>Arthropoda</taxon>
        <taxon>Hexapoda</taxon>
        <taxon>Insecta</taxon>
        <taxon>Pterygota</taxon>
        <taxon>Neoptera</taxon>
        <taxon>Endopterygota</taxon>
        <taxon>Coleoptera</taxon>
        <taxon>Polyphaga</taxon>
        <taxon>Scarabaeiformia</taxon>
        <taxon>Scarabaeidae</taxon>
        <taxon>Rutelinae</taxon>
        <taxon>Popillia</taxon>
    </lineage>
</organism>
<accession>A0AAW1IRP0</accession>
<dbReference type="SUPFAM" id="SSF51735">
    <property type="entry name" value="NAD(P)-binding Rossmann-fold domains"/>
    <property type="match status" value="1"/>
</dbReference>
<evidence type="ECO:0000256" key="3">
    <source>
        <dbReference type="ARBA" id="ARBA00022857"/>
    </source>
</evidence>
<keyword evidence="4" id="KW-0560">Oxidoreductase</keyword>
<dbReference type="Proteomes" id="UP001458880">
    <property type="component" value="Unassembled WGS sequence"/>
</dbReference>
<dbReference type="InterPro" id="IPR002347">
    <property type="entry name" value="SDR_fam"/>
</dbReference>
<gene>
    <name evidence="5" type="ORF">QE152_g35104</name>
</gene>
<evidence type="ECO:0000313" key="5">
    <source>
        <dbReference type="EMBL" id="KAK9692543.1"/>
    </source>
</evidence>
<dbReference type="EMBL" id="JASPKY010000578">
    <property type="protein sequence ID" value="KAK9692543.1"/>
    <property type="molecule type" value="Genomic_DNA"/>
</dbReference>
<dbReference type="Gene3D" id="3.40.50.720">
    <property type="entry name" value="NAD(P)-binding Rossmann-like Domain"/>
    <property type="match status" value="1"/>
</dbReference>
<dbReference type="InterPro" id="IPR051721">
    <property type="entry name" value="Biopterin_syn/organic_redct"/>
</dbReference>
<keyword evidence="2" id="KW-0963">Cytoplasm</keyword>
<reference evidence="5 6" key="1">
    <citation type="journal article" date="2024" name="BMC Genomics">
        <title>De novo assembly and annotation of Popillia japonica's genome with initial clues to its potential as an invasive pest.</title>
        <authorList>
            <person name="Cucini C."/>
            <person name="Boschi S."/>
            <person name="Funari R."/>
            <person name="Cardaioli E."/>
            <person name="Iannotti N."/>
            <person name="Marturano G."/>
            <person name="Paoli F."/>
            <person name="Bruttini M."/>
            <person name="Carapelli A."/>
            <person name="Frati F."/>
            <person name="Nardi F."/>
        </authorList>
    </citation>
    <scope>NUCLEOTIDE SEQUENCE [LARGE SCALE GENOMIC DNA]</scope>
    <source>
        <strain evidence="5">DMR45628</strain>
    </source>
</reference>
<proteinExistence type="predicted"/>
<protein>
    <submittedName>
        <fullName evidence="5">Short chain dehydrogenase</fullName>
    </submittedName>
</protein>